<evidence type="ECO:0000256" key="4">
    <source>
        <dbReference type="ARBA" id="ARBA00023136"/>
    </source>
</evidence>
<dbReference type="GO" id="GO:0031965">
    <property type="term" value="C:nuclear membrane"/>
    <property type="evidence" value="ECO:0007669"/>
    <property type="project" value="UniProtKB-SubCell"/>
</dbReference>
<dbReference type="EMBL" id="JADGJH010000097">
    <property type="protein sequence ID" value="KAJ3138204.1"/>
    <property type="molecule type" value="Genomic_DNA"/>
</dbReference>
<keyword evidence="2" id="KW-0812">Transmembrane</keyword>
<dbReference type="PANTHER" id="PTHR12265:SF30">
    <property type="entry name" value="TRANSMEMBRANE PROTEIN 53"/>
    <property type="match status" value="1"/>
</dbReference>
<dbReference type="InterPro" id="IPR008547">
    <property type="entry name" value="DUF829_TMEM53"/>
</dbReference>
<comment type="caution">
    <text evidence="7">The sequence shown here is derived from an EMBL/GenBank/DDBJ whole genome shotgun (WGS) entry which is preliminary data.</text>
</comment>
<keyword evidence="4" id="KW-0472">Membrane</keyword>
<dbReference type="Pfam" id="PF05705">
    <property type="entry name" value="DUF829"/>
    <property type="match status" value="1"/>
</dbReference>
<keyword evidence="3" id="KW-1133">Transmembrane helix</keyword>
<evidence type="ECO:0000256" key="3">
    <source>
        <dbReference type="ARBA" id="ARBA00022989"/>
    </source>
</evidence>
<organism evidence="7 8">
    <name type="scientific">Physocladia obscura</name>
    <dbReference type="NCBI Taxonomy" id="109957"/>
    <lineage>
        <taxon>Eukaryota</taxon>
        <taxon>Fungi</taxon>
        <taxon>Fungi incertae sedis</taxon>
        <taxon>Chytridiomycota</taxon>
        <taxon>Chytridiomycota incertae sedis</taxon>
        <taxon>Chytridiomycetes</taxon>
        <taxon>Chytridiales</taxon>
        <taxon>Chytriomycetaceae</taxon>
        <taxon>Physocladia</taxon>
    </lineage>
</organism>
<name>A0AAD5T8X1_9FUNG</name>
<sequence>MFAVVRDSDESAEANGVSTTSRTLTIELNIERAAEFLDYDQIGPASFLGKGAYQINTSKKYVLLFGWLDAQFKQVEKYAQYYRTNGFSAIVLLSSSKDQYIIASGKLDETTEEFRNLIVFLESKDLVEPVSHVSHETNSRNNKRLSRIAVAQMYPQIAVHILSNGGIFRLRRMLHALNARGLQLKRTNGIVLDSCPGTQSAASIAGLVTSRFKDASYVKAAVWPAAYAVAAVATRVADYSNHPVSTSARYAISEGNDGNVRGPRMFVYSRGDDVVQWSDVAEFAESARAEGIVVVEKEISLHVLIVFLKDM</sequence>
<reference evidence="7" key="1">
    <citation type="submission" date="2020-05" db="EMBL/GenBank/DDBJ databases">
        <title>Phylogenomic resolution of chytrid fungi.</title>
        <authorList>
            <person name="Stajich J.E."/>
            <person name="Amses K."/>
            <person name="Simmons R."/>
            <person name="Seto K."/>
            <person name="Myers J."/>
            <person name="Bonds A."/>
            <person name="Quandt C.A."/>
            <person name="Barry K."/>
            <person name="Liu P."/>
            <person name="Grigoriev I."/>
            <person name="Longcore J.E."/>
            <person name="James T.Y."/>
        </authorList>
    </citation>
    <scope>NUCLEOTIDE SEQUENCE</scope>
    <source>
        <strain evidence="7">JEL0513</strain>
    </source>
</reference>
<gene>
    <name evidence="7" type="ORF">HK100_012811</name>
</gene>
<evidence type="ECO:0000313" key="8">
    <source>
        <dbReference type="Proteomes" id="UP001211907"/>
    </source>
</evidence>
<evidence type="ECO:0000256" key="2">
    <source>
        <dbReference type="ARBA" id="ARBA00022692"/>
    </source>
</evidence>
<accession>A0AAD5T8X1</accession>
<dbReference type="AlphaFoldDB" id="A0AAD5T8X1"/>
<proteinExistence type="predicted"/>
<protein>
    <submittedName>
        <fullName evidence="7">Uncharacterized protein</fullName>
    </submittedName>
</protein>
<keyword evidence="8" id="KW-1185">Reference proteome</keyword>
<dbReference type="Proteomes" id="UP001211907">
    <property type="component" value="Unassembled WGS sequence"/>
</dbReference>
<keyword evidence="5" id="KW-0539">Nucleus</keyword>
<evidence type="ECO:0000256" key="5">
    <source>
        <dbReference type="ARBA" id="ARBA00023242"/>
    </source>
</evidence>
<evidence type="ECO:0000313" key="7">
    <source>
        <dbReference type="EMBL" id="KAJ3138204.1"/>
    </source>
</evidence>
<evidence type="ECO:0000256" key="1">
    <source>
        <dbReference type="ARBA" id="ARBA00004126"/>
    </source>
</evidence>
<evidence type="ECO:0000256" key="6">
    <source>
        <dbReference type="ARBA" id="ARBA00037847"/>
    </source>
</evidence>
<comment type="subcellular location">
    <subcellularLocation>
        <location evidence="6">Endomembrane system</location>
        <topology evidence="6">Single-pass membrane protein</topology>
    </subcellularLocation>
    <subcellularLocation>
        <location evidence="1">Nucleus membrane</location>
    </subcellularLocation>
</comment>
<dbReference type="PANTHER" id="PTHR12265">
    <property type="entry name" value="TRANSMEMBRANE PROTEIN 53"/>
    <property type="match status" value="1"/>
</dbReference>